<dbReference type="PANTHER" id="PTHR43248">
    <property type="entry name" value="2-SUCCINYL-6-HYDROXY-2,4-CYCLOHEXADIENE-1-CARBOXYLATE SYNTHASE"/>
    <property type="match status" value="1"/>
</dbReference>
<evidence type="ECO:0000256" key="2">
    <source>
        <dbReference type="ARBA" id="ARBA00022801"/>
    </source>
</evidence>
<sequence>MRLDGAHERFTDRGGSLGQCEFFDDSSVPLALRLTIAFQITPSKALIWQPCYTEVGPFECTRLEVPLDHSNPDGRQAAIALIRKPATTQEGYRGPVLFNPGGPSVSGVSMILSVGSVLSEILGPQFDIVGFDPRGIARSTPRASFFETDVERALFNAGVGAPPVVKDGVASGVERLWARSKLLGSLAASRDDGYLQRITTENTATDMLSIVRAHGREKLQYWGLSYGTVLGATFAAMFPVMNGIPPRRL</sequence>
<keyword evidence="3" id="KW-0472">Membrane</keyword>
<dbReference type="InterPro" id="IPR029058">
    <property type="entry name" value="AB_hydrolase_fold"/>
</dbReference>
<evidence type="ECO:0000259" key="4">
    <source>
        <dbReference type="Pfam" id="PF00561"/>
    </source>
</evidence>
<comment type="similarity">
    <text evidence="1">Belongs to the peptidase S33 family.</text>
</comment>
<dbReference type="EMBL" id="QPFP01000018">
    <property type="protein sequence ID" value="TEB31689.1"/>
    <property type="molecule type" value="Genomic_DNA"/>
</dbReference>
<dbReference type="Gene3D" id="3.40.50.1820">
    <property type="entry name" value="alpha/beta hydrolase"/>
    <property type="match status" value="1"/>
</dbReference>
<feature type="transmembrane region" description="Helical" evidence="3">
    <location>
        <begin position="221"/>
        <end position="241"/>
    </location>
</feature>
<name>A0A4Y7TDR5_COPMI</name>
<dbReference type="InterPro" id="IPR051601">
    <property type="entry name" value="Serine_prot/Carboxylest_S33"/>
</dbReference>
<keyword evidence="2" id="KW-0378">Hydrolase</keyword>
<keyword evidence="3" id="KW-1133">Transmembrane helix</keyword>
<dbReference type="AlphaFoldDB" id="A0A4Y7TDR5"/>
<evidence type="ECO:0000313" key="6">
    <source>
        <dbReference type="Proteomes" id="UP000298030"/>
    </source>
</evidence>
<evidence type="ECO:0000256" key="1">
    <source>
        <dbReference type="ARBA" id="ARBA00010088"/>
    </source>
</evidence>
<keyword evidence="6" id="KW-1185">Reference proteome</keyword>
<dbReference type="STRING" id="71717.A0A4Y7TDR5"/>
<evidence type="ECO:0000256" key="3">
    <source>
        <dbReference type="SAM" id="Phobius"/>
    </source>
</evidence>
<keyword evidence="3" id="KW-0812">Transmembrane</keyword>
<dbReference type="PANTHER" id="PTHR43248:SF25">
    <property type="entry name" value="AB HYDROLASE-1 DOMAIN-CONTAINING PROTEIN-RELATED"/>
    <property type="match status" value="1"/>
</dbReference>
<organism evidence="5 6">
    <name type="scientific">Coprinellus micaceus</name>
    <name type="common">Glistening ink-cap mushroom</name>
    <name type="synonym">Coprinus micaceus</name>
    <dbReference type="NCBI Taxonomy" id="71717"/>
    <lineage>
        <taxon>Eukaryota</taxon>
        <taxon>Fungi</taxon>
        <taxon>Dikarya</taxon>
        <taxon>Basidiomycota</taxon>
        <taxon>Agaricomycotina</taxon>
        <taxon>Agaricomycetes</taxon>
        <taxon>Agaricomycetidae</taxon>
        <taxon>Agaricales</taxon>
        <taxon>Agaricineae</taxon>
        <taxon>Psathyrellaceae</taxon>
        <taxon>Coprinellus</taxon>
    </lineage>
</organism>
<dbReference type="Pfam" id="PF00561">
    <property type="entry name" value="Abhydrolase_1"/>
    <property type="match status" value="1"/>
</dbReference>
<gene>
    <name evidence="5" type="ORF">FA13DRAFT_1629165</name>
</gene>
<protein>
    <recommendedName>
        <fullName evidence="4">AB hydrolase-1 domain-containing protein</fullName>
    </recommendedName>
</protein>
<reference evidence="5 6" key="1">
    <citation type="journal article" date="2019" name="Nat. Ecol. Evol.">
        <title>Megaphylogeny resolves global patterns of mushroom evolution.</title>
        <authorList>
            <person name="Varga T."/>
            <person name="Krizsan K."/>
            <person name="Foldi C."/>
            <person name="Dima B."/>
            <person name="Sanchez-Garcia M."/>
            <person name="Sanchez-Ramirez S."/>
            <person name="Szollosi G.J."/>
            <person name="Szarkandi J.G."/>
            <person name="Papp V."/>
            <person name="Albert L."/>
            <person name="Andreopoulos W."/>
            <person name="Angelini C."/>
            <person name="Antonin V."/>
            <person name="Barry K.W."/>
            <person name="Bougher N.L."/>
            <person name="Buchanan P."/>
            <person name="Buyck B."/>
            <person name="Bense V."/>
            <person name="Catcheside P."/>
            <person name="Chovatia M."/>
            <person name="Cooper J."/>
            <person name="Damon W."/>
            <person name="Desjardin D."/>
            <person name="Finy P."/>
            <person name="Geml J."/>
            <person name="Haridas S."/>
            <person name="Hughes K."/>
            <person name="Justo A."/>
            <person name="Karasinski D."/>
            <person name="Kautmanova I."/>
            <person name="Kiss B."/>
            <person name="Kocsube S."/>
            <person name="Kotiranta H."/>
            <person name="LaButti K.M."/>
            <person name="Lechner B.E."/>
            <person name="Liimatainen K."/>
            <person name="Lipzen A."/>
            <person name="Lukacs Z."/>
            <person name="Mihaltcheva S."/>
            <person name="Morgado L.N."/>
            <person name="Niskanen T."/>
            <person name="Noordeloos M.E."/>
            <person name="Ohm R.A."/>
            <person name="Ortiz-Santana B."/>
            <person name="Ovrebo C."/>
            <person name="Racz N."/>
            <person name="Riley R."/>
            <person name="Savchenko A."/>
            <person name="Shiryaev A."/>
            <person name="Soop K."/>
            <person name="Spirin V."/>
            <person name="Szebenyi C."/>
            <person name="Tomsovsky M."/>
            <person name="Tulloss R.E."/>
            <person name="Uehling J."/>
            <person name="Grigoriev I.V."/>
            <person name="Vagvolgyi C."/>
            <person name="Papp T."/>
            <person name="Martin F.M."/>
            <person name="Miettinen O."/>
            <person name="Hibbett D.S."/>
            <person name="Nagy L.G."/>
        </authorList>
    </citation>
    <scope>NUCLEOTIDE SEQUENCE [LARGE SCALE GENOMIC DNA]</scope>
    <source>
        <strain evidence="5 6">FP101781</strain>
    </source>
</reference>
<comment type="caution">
    <text evidence="5">The sequence shown here is derived from an EMBL/GenBank/DDBJ whole genome shotgun (WGS) entry which is preliminary data.</text>
</comment>
<dbReference type="OrthoDB" id="425534at2759"/>
<dbReference type="SUPFAM" id="SSF53474">
    <property type="entry name" value="alpha/beta-Hydrolases"/>
    <property type="match status" value="1"/>
</dbReference>
<dbReference type="Proteomes" id="UP000298030">
    <property type="component" value="Unassembled WGS sequence"/>
</dbReference>
<dbReference type="GO" id="GO:0016787">
    <property type="term" value="F:hydrolase activity"/>
    <property type="evidence" value="ECO:0007669"/>
    <property type="project" value="UniProtKB-KW"/>
</dbReference>
<proteinExistence type="inferred from homology"/>
<dbReference type="InterPro" id="IPR000073">
    <property type="entry name" value="AB_hydrolase_1"/>
</dbReference>
<accession>A0A4Y7TDR5</accession>
<evidence type="ECO:0000313" key="5">
    <source>
        <dbReference type="EMBL" id="TEB31689.1"/>
    </source>
</evidence>
<feature type="domain" description="AB hydrolase-1" evidence="4">
    <location>
        <begin position="95"/>
        <end position="239"/>
    </location>
</feature>